<dbReference type="Proteomes" id="UP001158576">
    <property type="component" value="Chromosome PAR"/>
</dbReference>
<keyword evidence="2" id="KW-1185">Reference proteome</keyword>
<gene>
    <name evidence="1" type="ORF">OKIOD_LOCUS694</name>
</gene>
<proteinExistence type="predicted"/>
<organism evidence="1 2">
    <name type="scientific">Oikopleura dioica</name>
    <name type="common">Tunicate</name>
    <dbReference type="NCBI Taxonomy" id="34765"/>
    <lineage>
        <taxon>Eukaryota</taxon>
        <taxon>Metazoa</taxon>
        <taxon>Chordata</taxon>
        <taxon>Tunicata</taxon>
        <taxon>Appendicularia</taxon>
        <taxon>Copelata</taxon>
        <taxon>Oikopleuridae</taxon>
        <taxon>Oikopleura</taxon>
    </lineage>
</organism>
<dbReference type="EMBL" id="OU015568">
    <property type="protein sequence ID" value="CAG5078966.1"/>
    <property type="molecule type" value="Genomic_DNA"/>
</dbReference>
<reference evidence="1 2" key="1">
    <citation type="submission" date="2021-04" db="EMBL/GenBank/DDBJ databases">
        <authorList>
            <person name="Bliznina A."/>
        </authorList>
    </citation>
    <scope>NUCLEOTIDE SEQUENCE [LARGE SCALE GENOMIC DNA]</scope>
</reference>
<name>A0ABN7RMP3_OIKDI</name>
<accession>A0ABN7RMP3</accession>
<evidence type="ECO:0000313" key="1">
    <source>
        <dbReference type="EMBL" id="CAG5078966.1"/>
    </source>
</evidence>
<evidence type="ECO:0000313" key="2">
    <source>
        <dbReference type="Proteomes" id="UP001158576"/>
    </source>
</evidence>
<protein>
    <submittedName>
        <fullName evidence="1">Oidioi.mRNA.OKI2018_I69.PAR.g9136.t1.cds</fullName>
    </submittedName>
</protein>
<sequence length="121" mass="13982">MESGWDIIRLLGGPANPKPIESTCIYEKVTATAAYVFDPEKESPHRNVFYHQMTMDRVENNEYVLQNNQFLIDSPVIRISKFKPFFDPSDLVSGEIQYEEWYLLEEAYTLTLIPKVTSSAN</sequence>